<proteinExistence type="predicted"/>
<reference evidence="1" key="2">
    <citation type="journal article" date="2015" name="Data Brief">
        <title>Shoot transcriptome of the giant reed, Arundo donax.</title>
        <authorList>
            <person name="Barrero R.A."/>
            <person name="Guerrero F.D."/>
            <person name="Moolhuijzen P."/>
            <person name="Goolsby J.A."/>
            <person name="Tidwell J."/>
            <person name="Bellgard S.E."/>
            <person name="Bellgard M.I."/>
        </authorList>
    </citation>
    <scope>NUCLEOTIDE SEQUENCE</scope>
    <source>
        <tissue evidence="1">Shoot tissue taken approximately 20 cm above the soil surface</tissue>
    </source>
</reference>
<dbReference type="EMBL" id="GBRH01191105">
    <property type="protein sequence ID" value="JAE06791.1"/>
    <property type="molecule type" value="Transcribed_RNA"/>
</dbReference>
<accession>A0A0A9F9H2</accession>
<name>A0A0A9F9H2_ARUDO</name>
<organism evidence="1">
    <name type="scientific">Arundo donax</name>
    <name type="common">Giant reed</name>
    <name type="synonym">Donax arundinaceus</name>
    <dbReference type="NCBI Taxonomy" id="35708"/>
    <lineage>
        <taxon>Eukaryota</taxon>
        <taxon>Viridiplantae</taxon>
        <taxon>Streptophyta</taxon>
        <taxon>Embryophyta</taxon>
        <taxon>Tracheophyta</taxon>
        <taxon>Spermatophyta</taxon>
        <taxon>Magnoliopsida</taxon>
        <taxon>Liliopsida</taxon>
        <taxon>Poales</taxon>
        <taxon>Poaceae</taxon>
        <taxon>PACMAD clade</taxon>
        <taxon>Arundinoideae</taxon>
        <taxon>Arundineae</taxon>
        <taxon>Arundo</taxon>
    </lineage>
</organism>
<protein>
    <submittedName>
        <fullName evidence="1">Uncharacterized protein</fullName>
    </submittedName>
</protein>
<dbReference type="AlphaFoldDB" id="A0A0A9F9H2"/>
<sequence length="41" mass="4307">MAARGRFCAGSKPERQVVFLISRCCRLGHAGGPHGVPLAAE</sequence>
<reference evidence="1" key="1">
    <citation type="submission" date="2014-09" db="EMBL/GenBank/DDBJ databases">
        <authorList>
            <person name="Magalhaes I.L.F."/>
            <person name="Oliveira U."/>
            <person name="Santos F.R."/>
            <person name="Vidigal T.H.D.A."/>
            <person name="Brescovit A.D."/>
            <person name="Santos A.J."/>
        </authorList>
    </citation>
    <scope>NUCLEOTIDE SEQUENCE</scope>
    <source>
        <tissue evidence="1">Shoot tissue taken approximately 20 cm above the soil surface</tissue>
    </source>
</reference>
<evidence type="ECO:0000313" key="1">
    <source>
        <dbReference type="EMBL" id="JAE06791.1"/>
    </source>
</evidence>